<dbReference type="Proteomes" id="UP000727907">
    <property type="component" value="Unassembled WGS sequence"/>
</dbReference>
<dbReference type="RefSeq" id="WP_216963279.1">
    <property type="nucleotide sequence ID" value="NZ_JAHOPB010000001.1"/>
</dbReference>
<dbReference type="GO" id="GO:0016746">
    <property type="term" value="F:acyltransferase activity"/>
    <property type="evidence" value="ECO:0007669"/>
    <property type="project" value="UniProtKB-KW"/>
</dbReference>
<evidence type="ECO:0000313" key="2">
    <source>
        <dbReference type="Proteomes" id="UP000727907"/>
    </source>
</evidence>
<dbReference type="EMBL" id="JAHOPB010000001">
    <property type="protein sequence ID" value="MBU8875670.1"/>
    <property type="molecule type" value="Genomic_DNA"/>
</dbReference>
<sequence>MSLNIVDQGVNNTISYAKGDTRLHGKITVRGSGNRIAIGPGAGAYNLQLNLGSNCKVLIADHCTLGALFIHAAEKAEIVIGRETGVTGLVRLLLHEAGRIQIGAGCLLASDIDITVSDMHSIVDVESGKRLNPARDIVIEDRVWIGQRAMILKGSHIEAGSIVGAGSIVTGHVPANSMAVGVPAKVIKTSVTWDHRLL</sequence>
<dbReference type="InterPro" id="IPR001451">
    <property type="entry name" value="Hexapep"/>
</dbReference>
<proteinExistence type="predicted"/>
<keyword evidence="1" id="KW-0012">Acyltransferase</keyword>
<dbReference type="PANTHER" id="PTHR23416">
    <property type="entry name" value="SIALIC ACID SYNTHASE-RELATED"/>
    <property type="match status" value="1"/>
</dbReference>
<keyword evidence="1" id="KW-0808">Transferase</keyword>
<gene>
    <name evidence="1" type="ORF">KQ910_17990</name>
</gene>
<dbReference type="CDD" id="cd04647">
    <property type="entry name" value="LbH_MAT_like"/>
    <property type="match status" value="1"/>
</dbReference>
<evidence type="ECO:0000313" key="1">
    <source>
        <dbReference type="EMBL" id="MBU8875670.1"/>
    </source>
</evidence>
<name>A0ABS6IR64_9HYPH</name>
<dbReference type="InterPro" id="IPR051159">
    <property type="entry name" value="Hexapeptide_acetyltransf"/>
</dbReference>
<comment type="caution">
    <text evidence="1">The sequence shown here is derived from an EMBL/GenBank/DDBJ whole genome shotgun (WGS) entry which is preliminary data.</text>
</comment>
<keyword evidence="2" id="KW-1185">Reference proteome</keyword>
<reference evidence="1 2" key="1">
    <citation type="submission" date="2021-06" db="EMBL/GenBank/DDBJ databases">
        <authorList>
            <person name="Lee D.H."/>
        </authorList>
    </citation>
    <scope>NUCLEOTIDE SEQUENCE [LARGE SCALE GENOMIC DNA]</scope>
    <source>
        <strain evidence="1 2">MMS21-HV4-11</strain>
    </source>
</reference>
<organism evidence="1 2">
    <name type="scientific">Reyranella humidisoli</name>
    <dbReference type="NCBI Taxonomy" id="2849149"/>
    <lineage>
        <taxon>Bacteria</taxon>
        <taxon>Pseudomonadati</taxon>
        <taxon>Pseudomonadota</taxon>
        <taxon>Alphaproteobacteria</taxon>
        <taxon>Hyphomicrobiales</taxon>
        <taxon>Reyranellaceae</taxon>
        <taxon>Reyranella</taxon>
    </lineage>
</organism>
<dbReference type="Pfam" id="PF00132">
    <property type="entry name" value="Hexapep"/>
    <property type="match status" value="1"/>
</dbReference>
<accession>A0ABS6IR64</accession>
<protein>
    <submittedName>
        <fullName evidence="1">Acyltransferase</fullName>
    </submittedName>
</protein>
<dbReference type="PANTHER" id="PTHR23416:SF78">
    <property type="entry name" value="LIPOPOLYSACCHARIDE BIOSYNTHESIS O-ACETYL TRANSFERASE WBBJ-RELATED"/>
    <property type="match status" value="1"/>
</dbReference>